<name>A0A7H0IRQ7_9ACTN</name>
<evidence type="ECO:0000313" key="3">
    <source>
        <dbReference type="EMBL" id="QNP75473.1"/>
    </source>
</evidence>
<feature type="domain" description="HTH cro/C1-type" evidence="2">
    <location>
        <begin position="10"/>
        <end position="64"/>
    </location>
</feature>
<dbReference type="SUPFAM" id="SSF48452">
    <property type="entry name" value="TPR-like"/>
    <property type="match status" value="1"/>
</dbReference>
<dbReference type="InterPro" id="IPR001387">
    <property type="entry name" value="Cro/C1-type_HTH"/>
</dbReference>
<gene>
    <name evidence="3" type="ORF">IAG44_42775</name>
</gene>
<reference evidence="3 4" key="1">
    <citation type="submission" date="2020-08" db="EMBL/GenBank/DDBJ databases">
        <title>A novel species.</title>
        <authorList>
            <person name="Gao J."/>
        </authorList>
    </citation>
    <scope>NUCLEOTIDE SEQUENCE [LARGE SCALE GENOMIC DNA]</scope>
    <source>
        <strain evidence="3 4">CRXT-G-22</strain>
    </source>
</reference>
<dbReference type="AlphaFoldDB" id="A0A7H0IRQ7"/>
<dbReference type="Gene3D" id="1.25.40.10">
    <property type="entry name" value="Tetratricopeptide repeat domain"/>
    <property type="match status" value="1"/>
</dbReference>
<dbReference type="PROSITE" id="PS50943">
    <property type="entry name" value="HTH_CROC1"/>
    <property type="match status" value="1"/>
</dbReference>
<dbReference type="GO" id="GO:0003677">
    <property type="term" value="F:DNA binding"/>
    <property type="evidence" value="ECO:0007669"/>
    <property type="project" value="InterPro"/>
</dbReference>
<dbReference type="GO" id="GO:0043531">
    <property type="term" value="F:ADP binding"/>
    <property type="evidence" value="ECO:0007669"/>
    <property type="project" value="InterPro"/>
</dbReference>
<dbReference type="KEGG" id="sroi:IAG44_42775"/>
<dbReference type="RefSeq" id="WP_187752394.1">
    <property type="nucleotide sequence ID" value="NZ_CP060828.1"/>
</dbReference>
<dbReference type="InterPro" id="IPR036388">
    <property type="entry name" value="WH-like_DNA-bd_sf"/>
</dbReference>
<evidence type="ECO:0000313" key="4">
    <source>
        <dbReference type="Proteomes" id="UP000516052"/>
    </source>
</evidence>
<dbReference type="Pfam" id="PF13560">
    <property type="entry name" value="HTH_31"/>
    <property type="match status" value="1"/>
</dbReference>
<dbReference type="Gene3D" id="1.10.10.10">
    <property type="entry name" value="Winged helix-like DNA-binding domain superfamily/Winged helix DNA-binding domain"/>
    <property type="match status" value="1"/>
</dbReference>
<evidence type="ECO:0000259" key="2">
    <source>
        <dbReference type="PROSITE" id="PS50943"/>
    </source>
</evidence>
<dbReference type="Pfam" id="PF13424">
    <property type="entry name" value="TPR_12"/>
    <property type="match status" value="1"/>
</dbReference>
<dbReference type="Pfam" id="PF13181">
    <property type="entry name" value="TPR_8"/>
    <property type="match status" value="1"/>
</dbReference>
<keyword evidence="4" id="KW-1185">Reference proteome</keyword>
<dbReference type="InterPro" id="IPR019734">
    <property type="entry name" value="TPR_rpt"/>
</dbReference>
<dbReference type="InterPro" id="IPR011990">
    <property type="entry name" value="TPR-like_helical_dom_sf"/>
</dbReference>
<dbReference type="InterPro" id="IPR027417">
    <property type="entry name" value="P-loop_NTPase"/>
</dbReference>
<sequence length="744" mass="81803">MGRTTFGRLLREARQRALLTLEGLAGASGVSVRAISDMERGQSLPRQATLGELMDALGLDEDERRRLVEAARRRTEQVPRHLPPALRTFRGRGTVLEVLHELTREVPAHGGHVVISAIGGMAGVGKTTLAVHWAHQVAERFPDGQLYVNLRGFEESGQPLDPAEALGGFLGALGVSSRDIPRGLDRRRALFRERTASRRLIVVLDNARDAEQVRPLLPASPGCLTIITSRDQLSALAVAEGACLVALDVWTREEALTALAARIGEERCRAEPEAAAELVELCGCLPLAVAIVSAQLCASPRVSLRLGVRELREARPRLDALSPGDRVDLRAVFSWSYRTLTPGTARFFRYLALHPGSAASAQAAASLAGVGMAEARRHLRELVSANLLSRDADGQYVLHDLVRAYAGELAEREDDDRFGAETRLLDYLRHNAFRANQFLVRITSESIGLPVPGVVLAAIDNREEALEWFHQEERTVRAALRTLHDARLLRFRMNLTHDWVSYYSVMGRWAEEIETKRIGLAAALQLDDPAAVARNSASLARALAETGQLDEADEQVALLLRQVHRLDPAQRAAAERSVGWVRGRQRRPADALHHARRALALYQELGDDASSARELNAVGWYLALLGRYREAIDMCTQALPLLRRSGNLRIEAAAWDSIGYARQRLGELDTAIADYRQSLRLYGEAVDAYNQAEVLDHLAAAHLERGDAEQARASWTRAAELLSTIDSPRATAMRVRAEGVAGGR</sequence>
<dbReference type="InterPro" id="IPR010982">
    <property type="entry name" value="Lambda_DNA-bd_dom_sf"/>
</dbReference>
<dbReference type="Gene3D" id="1.10.260.40">
    <property type="entry name" value="lambda repressor-like DNA-binding domains"/>
    <property type="match status" value="1"/>
</dbReference>
<evidence type="ECO:0000256" key="1">
    <source>
        <dbReference type="PROSITE-ProRule" id="PRU00339"/>
    </source>
</evidence>
<dbReference type="SMART" id="SM00530">
    <property type="entry name" value="HTH_XRE"/>
    <property type="match status" value="1"/>
</dbReference>
<dbReference type="EMBL" id="CP060828">
    <property type="protein sequence ID" value="QNP75473.1"/>
    <property type="molecule type" value="Genomic_DNA"/>
</dbReference>
<dbReference type="SMART" id="SM00028">
    <property type="entry name" value="TPR"/>
    <property type="match status" value="4"/>
</dbReference>
<dbReference type="CDD" id="cd00093">
    <property type="entry name" value="HTH_XRE"/>
    <property type="match status" value="1"/>
</dbReference>
<accession>A0A7H0IRQ7</accession>
<dbReference type="PANTHER" id="PTHR47691:SF3">
    <property type="entry name" value="HTH-TYPE TRANSCRIPTIONAL REGULATOR RV0890C-RELATED"/>
    <property type="match status" value="1"/>
</dbReference>
<dbReference type="SUPFAM" id="SSF47413">
    <property type="entry name" value="lambda repressor-like DNA-binding domains"/>
    <property type="match status" value="1"/>
</dbReference>
<dbReference type="PRINTS" id="PR00364">
    <property type="entry name" value="DISEASERSIST"/>
</dbReference>
<dbReference type="PROSITE" id="PS50005">
    <property type="entry name" value="TPR"/>
    <property type="match status" value="1"/>
</dbReference>
<feature type="repeat" description="TPR" evidence="1">
    <location>
        <begin position="652"/>
        <end position="685"/>
    </location>
</feature>
<dbReference type="Gene3D" id="3.40.50.300">
    <property type="entry name" value="P-loop containing nucleotide triphosphate hydrolases"/>
    <property type="match status" value="1"/>
</dbReference>
<keyword evidence="1" id="KW-0802">TPR repeat</keyword>
<dbReference type="Proteomes" id="UP000516052">
    <property type="component" value="Chromosome"/>
</dbReference>
<proteinExistence type="predicted"/>
<protein>
    <submittedName>
        <fullName evidence="3">Tetratricopeptide repeat protein</fullName>
    </submittedName>
</protein>
<organism evidence="3 4">
    <name type="scientific">Streptomyces roseirectus</name>
    <dbReference type="NCBI Taxonomy" id="2768066"/>
    <lineage>
        <taxon>Bacteria</taxon>
        <taxon>Bacillati</taxon>
        <taxon>Actinomycetota</taxon>
        <taxon>Actinomycetes</taxon>
        <taxon>Kitasatosporales</taxon>
        <taxon>Streptomycetaceae</taxon>
        <taxon>Streptomyces</taxon>
    </lineage>
</organism>
<dbReference type="SUPFAM" id="SSF52540">
    <property type="entry name" value="P-loop containing nucleoside triphosphate hydrolases"/>
    <property type="match status" value="1"/>
</dbReference>
<dbReference type="PANTHER" id="PTHR47691">
    <property type="entry name" value="REGULATOR-RELATED"/>
    <property type="match status" value="1"/>
</dbReference>